<reference evidence="4" key="1">
    <citation type="submission" date="2023-03" db="EMBL/GenBank/DDBJ databases">
        <title>Andean soil-derived lignocellulolytic bacterial consortium as a source of novel taxa and putative plastic-active enzymes.</title>
        <authorList>
            <person name="Diaz-Garcia L."/>
            <person name="Chuvochina M."/>
            <person name="Feuerriegel G."/>
            <person name="Bunk B."/>
            <person name="Sproer C."/>
            <person name="Streit W.R."/>
            <person name="Rodriguez L.M."/>
            <person name="Overmann J."/>
            <person name="Jimenez D.J."/>
        </authorList>
    </citation>
    <scope>NUCLEOTIDE SEQUENCE</scope>
    <source>
        <strain evidence="4">MAG 7</strain>
    </source>
</reference>
<feature type="signal peptide" evidence="2">
    <location>
        <begin position="1"/>
        <end position="19"/>
    </location>
</feature>
<evidence type="ECO:0000313" key="4">
    <source>
        <dbReference type="EMBL" id="WEK34914.1"/>
    </source>
</evidence>
<dbReference type="Gene3D" id="2.40.160.20">
    <property type="match status" value="1"/>
</dbReference>
<organism evidence="4 5">
    <name type="scientific">Candidatus Pseudobacter hemicellulosilyticus</name>
    <dbReference type="NCBI Taxonomy" id="3121375"/>
    <lineage>
        <taxon>Bacteria</taxon>
        <taxon>Pseudomonadati</taxon>
        <taxon>Bacteroidota</taxon>
        <taxon>Chitinophagia</taxon>
        <taxon>Chitinophagales</taxon>
        <taxon>Chitinophagaceae</taxon>
        <taxon>Pseudobacter</taxon>
    </lineage>
</organism>
<feature type="chain" id="PRO_5042579727" evidence="2">
    <location>
        <begin position="20"/>
        <end position="179"/>
    </location>
</feature>
<gene>
    <name evidence="4" type="ORF">P0Y53_20695</name>
</gene>
<evidence type="ECO:0000256" key="1">
    <source>
        <dbReference type="ARBA" id="ARBA00022729"/>
    </source>
</evidence>
<feature type="domain" description="Outer membrane protein beta-barrel" evidence="3">
    <location>
        <begin position="6"/>
        <end position="171"/>
    </location>
</feature>
<dbReference type="SUPFAM" id="SSF56925">
    <property type="entry name" value="OMPA-like"/>
    <property type="match status" value="1"/>
</dbReference>
<keyword evidence="1 2" id="KW-0732">Signal</keyword>
<dbReference type="EMBL" id="CP119311">
    <property type="protein sequence ID" value="WEK34914.1"/>
    <property type="molecule type" value="Genomic_DNA"/>
</dbReference>
<proteinExistence type="predicted"/>
<dbReference type="InterPro" id="IPR011250">
    <property type="entry name" value="OMP/PagP_B-barrel"/>
</dbReference>
<evidence type="ECO:0000259" key="3">
    <source>
        <dbReference type="Pfam" id="PF13505"/>
    </source>
</evidence>
<sequence>MKKVLFAAFLTVCATGAFAQINKGQWLVGGTVGFNSQKFGDGDENKVSMLNISPNGGYFFMDKLAAGLRLDFTSTKVKSEDDAYSDFAVAPFVRYYFLPTTEKVNLFLDGSYGFGSAGQEDKTNQSYFAFVAGPAVFLSPSVALELGIGYKSYKYKDIDDRDNRFGVNVGFQVHLGGKK</sequence>
<accession>A0AAJ5WPJ8</accession>
<dbReference type="AlphaFoldDB" id="A0AAJ5WPJ8"/>
<dbReference type="Pfam" id="PF13505">
    <property type="entry name" value="OMP_b-brl"/>
    <property type="match status" value="1"/>
</dbReference>
<evidence type="ECO:0000313" key="5">
    <source>
        <dbReference type="Proteomes" id="UP001220610"/>
    </source>
</evidence>
<dbReference type="InterPro" id="IPR027385">
    <property type="entry name" value="Beta-barrel_OMP"/>
</dbReference>
<protein>
    <submittedName>
        <fullName evidence="4">Outer membrane beta-barrel protein</fullName>
    </submittedName>
</protein>
<evidence type="ECO:0000256" key="2">
    <source>
        <dbReference type="SAM" id="SignalP"/>
    </source>
</evidence>
<name>A0AAJ5WPJ8_9BACT</name>
<dbReference type="Proteomes" id="UP001220610">
    <property type="component" value="Chromosome"/>
</dbReference>